<reference evidence="2" key="2">
    <citation type="submission" date="2020-09" db="EMBL/GenBank/DDBJ databases">
        <authorList>
            <person name="Sun Q."/>
            <person name="Ohkuma M."/>
        </authorList>
    </citation>
    <scope>NUCLEOTIDE SEQUENCE</scope>
    <source>
        <strain evidence="2">JCM 14719</strain>
    </source>
</reference>
<keyword evidence="3" id="KW-1185">Reference proteome</keyword>
<evidence type="ECO:0000313" key="2">
    <source>
        <dbReference type="EMBL" id="GGJ92943.1"/>
    </source>
</evidence>
<sequence length="110" mass="11315">MSEFVSTAVLYFFVAFGVLVGGASVGGLGALLVNLPPLYTMLSLAEKLKIWALVAAVGGTFDVIKHIESGVTGGNLSSVLIKQVLLLSSAFAGAHCGTLLLHWIAKGEGL</sequence>
<keyword evidence="1" id="KW-0472">Membrane</keyword>
<name>A0A8J3F9A7_9BACI</name>
<dbReference type="Proteomes" id="UP000637720">
    <property type="component" value="Unassembled WGS sequence"/>
</dbReference>
<proteinExistence type="predicted"/>
<dbReference type="AlphaFoldDB" id="A0A8J3F9A7"/>
<protein>
    <submittedName>
        <fullName evidence="2">Uncharacterized protein</fullName>
    </submittedName>
</protein>
<evidence type="ECO:0000313" key="3">
    <source>
        <dbReference type="Proteomes" id="UP000637720"/>
    </source>
</evidence>
<dbReference type="InterPro" id="IPR025689">
    <property type="entry name" value="Spore_YtrH"/>
</dbReference>
<dbReference type="Pfam" id="PF14034">
    <property type="entry name" value="Spore_YtrH"/>
    <property type="match status" value="1"/>
</dbReference>
<keyword evidence="1" id="KW-1133">Transmembrane helix</keyword>
<feature type="transmembrane region" description="Helical" evidence="1">
    <location>
        <begin position="84"/>
        <end position="105"/>
    </location>
</feature>
<feature type="transmembrane region" description="Helical" evidence="1">
    <location>
        <begin position="9"/>
        <end position="33"/>
    </location>
</feature>
<dbReference type="RefSeq" id="WP_054671112.1">
    <property type="nucleotide sequence ID" value="NZ_BMOF01000003.1"/>
</dbReference>
<organism evidence="2 3">
    <name type="scientific">Calditerricola satsumensis</name>
    <dbReference type="NCBI Taxonomy" id="373054"/>
    <lineage>
        <taxon>Bacteria</taxon>
        <taxon>Bacillati</taxon>
        <taxon>Bacillota</taxon>
        <taxon>Bacilli</taxon>
        <taxon>Bacillales</taxon>
        <taxon>Bacillaceae</taxon>
        <taxon>Calditerricola</taxon>
    </lineage>
</organism>
<comment type="caution">
    <text evidence="2">The sequence shown here is derived from an EMBL/GenBank/DDBJ whole genome shotgun (WGS) entry which is preliminary data.</text>
</comment>
<gene>
    <name evidence="2" type="ORF">GCM10007043_03290</name>
</gene>
<evidence type="ECO:0000256" key="1">
    <source>
        <dbReference type="SAM" id="Phobius"/>
    </source>
</evidence>
<accession>A0A8J3F9A7</accession>
<dbReference type="EMBL" id="BMOF01000003">
    <property type="protein sequence ID" value="GGJ92943.1"/>
    <property type="molecule type" value="Genomic_DNA"/>
</dbReference>
<reference evidence="2" key="1">
    <citation type="journal article" date="2014" name="Int. J. Syst. Evol. Microbiol.">
        <title>Complete genome sequence of Corynebacterium casei LMG S-19264T (=DSM 44701T), isolated from a smear-ripened cheese.</title>
        <authorList>
            <consortium name="US DOE Joint Genome Institute (JGI-PGF)"/>
            <person name="Walter F."/>
            <person name="Albersmeier A."/>
            <person name="Kalinowski J."/>
            <person name="Ruckert C."/>
        </authorList>
    </citation>
    <scope>NUCLEOTIDE SEQUENCE</scope>
    <source>
        <strain evidence="2">JCM 14719</strain>
    </source>
</reference>
<keyword evidence="1" id="KW-0812">Transmembrane</keyword>